<keyword evidence="1 2" id="KW-0694">RNA-binding</keyword>
<comment type="caution">
    <text evidence="5">The sequence shown here is derived from an EMBL/GenBank/DDBJ whole genome shotgun (WGS) entry which is preliminary data.</text>
</comment>
<reference evidence="5" key="1">
    <citation type="submission" date="2020-12" db="EMBL/GenBank/DDBJ databases">
        <title>Metabolic potential, ecology and presence of endohyphal bacteria is reflected in genomic diversity of Mucoromycotina.</title>
        <authorList>
            <person name="Muszewska A."/>
            <person name="Okrasinska A."/>
            <person name="Steczkiewicz K."/>
            <person name="Drgas O."/>
            <person name="Orlowska M."/>
            <person name="Perlinska-Lenart U."/>
            <person name="Aleksandrzak-Piekarczyk T."/>
            <person name="Szatraj K."/>
            <person name="Zielenkiewicz U."/>
            <person name="Pilsyk S."/>
            <person name="Malc E."/>
            <person name="Mieczkowski P."/>
            <person name="Kruszewska J.S."/>
            <person name="Biernat P."/>
            <person name="Pawlowska J."/>
        </authorList>
    </citation>
    <scope>NUCLEOTIDE SEQUENCE</scope>
    <source>
        <strain evidence="5">WA0000017839</strain>
    </source>
</reference>
<feature type="compositionally biased region" description="Basic residues" evidence="3">
    <location>
        <begin position="214"/>
        <end position="232"/>
    </location>
</feature>
<sequence length="494" mass="56768">MSTRVYIGRLARDATKRDLERLFKNYGDIREINVKTGFGFVEFADERDAKDVVYDFHGKNFLGERLIVEIARGARRNDERRNNGNDRRRSHYRLIVENIASGTNWQDLKDMMRKAGEVTFADISRERSSEGIVEFAVRDDMEYALKKLNDRELNGQRVTLREDTGRSRSSRRSRSPSKTRSVSPPRRRRRRSPSVSRSRSPPRRRNRSPSVSRSRSRSRSMSRSRSPIRKREKRDASDREDSRDARVKSESRSRSRSPARSPVRSPARSPPQSPARSPARSEGRYPWQSLKLNWKMNKVQVSPTNVTSPLPQVVTAKAVQRLLTCIDKRSLNFTVIKRVSSIPHAGTIYMPAEPILFVSLGNQYILKCVDGLYVDGKPTGLSGKVYRSLYKRENWPGAIQISDWTWLNTDNLANPLAVGQFVNNATLDYKANVCYQEIDLPIDFPHALRRLIPNMYWDAFQNPLTTSPMRVVALVAIDDIEDGDELFATYMDIV</sequence>
<feature type="domain" description="RRM" evidence="4">
    <location>
        <begin position="3"/>
        <end position="73"/>
    </location>
</feature>
<evidence type="ECO:0000256" key="3">
    <source>
        <dbReference type="SAM" id="MobiDB-lite"/>
    </source>
</evidence>
<dbReference type="OrthoDB" id="442460at2759"/>
<evidence type="ECO:0000256" key="1">
    <source>
        <dbReference type="ARBA" id="ARBA00022884"/>
    </source>
</evidence>
<evidence type="ECO:0000256" key="2">
    <source>
        <dbReference type="PROSITE-ProRule" id="PRU00176"/>
    </source>
</evidence>
<feature type="region of interest" description="Disordered" evidence="3">
    <location>
        <begin position="156"/>
        <end position="284"/>
    </location>
</feature>
<dbReference type="PANTHER" id="PTHR23003">
    <property type="entry name" value="RNA RECOGNITION MOTIF RRM DOMAIN CONTAINING PROTEIN"/>
    <property type="match status" value="1"/>
</dbReference>
<dbReference type="CDD" id="cd12337">
    <property type="entry name" value="RRM1_SRSF4_like"/>
    <property type="match status" value="1"/>
</dbReference>
<dbReference type="Gene3D" id="3.30.70.330">
    <property type="match status" value="2"/>
</dbReference>
<dbReference type="EMBL" id="JAEPRD010000046">
    <property type="protein sequence ID" value="KAG2204130.1"/>
    <property type="molecule type" value="Genomic_DNA"/>
</dbReference>
<dbReference type="SUPFAM" id="SSF54928">
    <property type="entry name" value="RNA-binding domain, RBD"/>
    <property type="match status" value="1"/>
</dbReference>
<gene>
    <name evidence="5" type="ORF">INT47_011613</name>
</gene>
<protein>
    <recommendedName>
        <fullName evidence="4">RRM domain-containing protein</fullName>
    </recommendedName>
</protein>
<dbReference type="Pfam" id="PF00076">
    <property type="entry name" value="RRM_1"/>
    <property type="match status" value="2"/>
</dbReference>
<feature type="compositionally biased region" description="Basic residues" evidence="3">
    <location>
        <begin position="168"/>
        <end position="177"/>
    </location>
</feature>
<feature type="domain" description="RRM" evidence="4">
    <location>
        <begin position="92"/>
        <end position="165"/>
    </location>
</feature>
<dbReference type="SMART" id="SM00360">
    <property type="entry name" value="RRM"/>
    <property type="match status" value="2"/>
</dbReference>
<dbReference type="CDD" id="cd12339">
    <property type="entry name" value="RRM2_SRSF1_4_like"/>
    <property type="match status" value="1"/>
</dbReference>
<dbReference type="InterPro" id="IPR000504">
    <property type="entry name" value="RRM_dom"/>
</dbReference>
<dbReference type="PROSITE" id="PS50102">
    <property type="entry name" value="RRM"/>
    <property type="match status" value="2"/>
</dbReference>
<dbReference type="Proteomes" id="UP000603453">
    <property type="component" value="Unassembled WGS sequence"/>
</dbReference>
<feature type="compositionally biased region" description="Basic and acidic residues" evidence="3">
    <location>
        <begin position="233"/>
        <end position="253"/>
    </location>
</feature>
<proteinExistence type="predicted"/>
<feature type="compositionally biased region" description="Low complexity" evidence="3">
    <location>
        <begin position="256"/>
        <end position="267"/>
    </location>
</feature>
<dbReference type="InterPro" id="IPR035979">
    <property type="entry name" value="RBD_domain_sf"/>
</dbReference>
<feature type="compositionally biased region" description="Basic and acidic residues" evidence="3">
    <location>
        <begin position="156"/>
        <end position="166"/>
    </location>
</feature>
<evidence type="ECO:0000259" key="4">
    <source>
        <dbReference type="PROSITE" id="PS50102"/>
    </source>
</evidence>
<dbReference type="GO" id="GO:0005634">
    <property type="term" value="C:nucleus"/>
    <property type="evidence" value="ECO:0007669"/>
    <property type="project" value="TreeGrafter"/>
</dbReference>
<dbReference type="PANTHER" id="PTHR23003:SF51">
    <property type="entry name" value="SERINE-ARGININE PROTEIN 55"/>
    <property type="match status" value="1"/>
</dbReference>
<dbReference type="GO" id="GO:0003729">
    <property type="term" value="F:mRNA binding"/>
    <property type="evidence" value="ECO:0007669"/>
    <property type="project" value="TreeGrafter"/>
</dbReference>
<dbReference type="InterPro" id="IPR012677">
    <property type="entry name" value="Nucleotide-bd_a/b_plait_sf"/>
</dbReference>
<dbReference type="AlphaFoldDB" id="A0A8H7R584"/>
<evidence type="ECO:0000313" key="6">
    <source>
        <dbReference type="Proteomes" id="UP000603453"/>
    </source>
</evidence>
<name>A0A8H7R584_9FUNG</name>
<keyword evidence="6" id="KW-1185">Reference proteome</keyword>
<organism evidence="5 6">
    <name type="scientific">Mucor saturninus</name>
    <dbReference type="NCBI Taxonomy" id="64648"/>
    <lineage>
        <taxon>Eukaryota</taxon>
        <taxon>Fungi</taxon>
        <taxon>Fungi incertae sedis</taxon>
        <taxon>Mucoromycota</taxon>
        <taxon>Mucoromycotina</taxon>
        <taxon>Mucoromycetes</taxon>
        <taxon>Mucorales</taxon>
        <taxon>Mucorineae</taxon>
        <taxon>Mucoraceae</taxon>
        <taxon>Mucor</taxon>
    </lineage>
</organism>
<dbReference type="InterPro" id="IPR050374">
    <property type="entry name" value="RRT5_SRSF_SR"/>
</dbReference>
<dbReference type="GO" id="GO:0005737">
    <property type="term" value="C:cytoplasm"/>
    <property type="evidence" value="ECO:0007669"/>
    <property type="project" value="TreeGrafter"/>
</dbReference>
<accession>A0A8H7R584</accession>
<evidence type="ECO:0000313" key="5">
    <source>
        <dbReference type="EMBL" id="KAG2204130.1"/>
    </source>
</evidence>